<keyword evidence="3" id="KW-0862">Zinc</keyword>
<evidence type="ECO:0000256" key="4">
    <source>
        <dbReference type="SAM" id="MobiDB-lite"/>
    </source>
</evidence>
<dbReference type="GO" id="GO:0030036">
    <property type="term" value="P:actin cytoskeleton organization"/>
    <property type="evidence" value="ECO:0007669"/>
    <property type="project" value="TreeGrafter"/>
</dbReference>
<dbReference type="SUPFAM" id="SSF50156">
    <property type="entry name" value="PDZ domain-like"/>
    <property type="match status" value="1"/>
</dbReference>
<gene>
    <name evidence="6" type="ORF">QR680_000613</name>
</gene>
<organism evidence="6 7">
    <name type="scientific">Steinernema hermaphroditum</name>
    <dbReference type="NCBI Taxonomy" id="289476"/>
    <lineage>
        <taxon>Eukaryota</taxon>
        <taxon>Metazoa</taxon>
        <taxon>Ecdysozoa</taxon>
        <taxon>Nematoda</taxon>
        <taxon>Chromadorea</taxon>
        <taxon>Rhabditida</taxon>
        <taxon>Tylenchina</taxon>
        <taxon>Panagrolaimomorpha</taxon>
        <taxon>Strongyloidoidea</taxon>
        <taxon>Steinernematidae</taxon>
        <taxon>Steinernema</taxon>
    </lineage>
</organism>
<dbReference type="GO" id="GO:0003779">
    <property type="term" value="F:actin binding"/>
    <property type="evidence" value="ECO:0007669"/>
    <property type="project" value="TreeGrafter"/>
</dbReference>
<dbReference type="Pfam" id="PF15936">
    <property type="entry name" value="DUF4749"/>
    <property type="match status" value="1"/>
</dbReference>
<feature type="region of interest" description="Disordered" evidence="4">
    <location>
        <begin position="422"/>
        <end position="479"/>
    </location>
</feature>
<keyword evidence="3" id="KW-0440">LIM domain</keyword>
<dbReference type="GO" id="GO:0005737">
    <property type="term" value="C:cytoplasm"/>
    <property type="evidence" value="ECO:0007669"/>
    <property type="project" value="UniProtKB-SubCell"/>
</dbReference>
<dbReference type="Gene3D" id="2.30.42.10">
    <property type="match status" value="1"/>
</dbReference>
<dbReference type="GO" id="GO:0031941">
    <property type="term" value="C:filamentous actin"/>
    <property type="evidence" value="ECO:0007669"/>
    <property type="project" value="TreeGrafter"/>
</dbReference>
<dbReference type="InterPro" id="IPR001478">
    <property type="entry name" value="PDZ"/>
</dbReference>
<evidence type="ECO:0000256" key="3">
    <source>
        <dbReference type="ARBA" id="ARBA00023038"/>
    </source>
</evidence>
<dbReference type="PANTHER" id="PTHR24214:SF38">
    <property type="entry name" value="PDZ AND LIM DOMAIN PROTEIN ZASP-RELATED"/>
    <property type="match status" value="1"/>
</dbReference>
<feature type="domain" description="PDZ" evidence="5">
    <location>
        <begin position="7"/>
        <end position="67"/>
    </location>
</feature>
<dbReference type="AlphaFoldDB" id="A0AA39GX79"/>
<accession>A0AA39GX79</accession>
<feature type="compositionally biased region" description="Polar residues" evidence="4">
    <location>
        <begin position="209"/>
        <end position="226"/>
    </location>
</feature>
<dbReference type="InterPro" id="IPR006643">
    <property type="entry name" value="Zasp-like_motif"/>
</dbReference>
<evidence type="ECO:0000256" key="1">
    <source>
        <dbReference type="ARBA" id="ARBA00004496"/>
    </source>
</evidence>
<evidence type="ECO:0000313" key="6">
    <source>
        <dbReference type="EMBL" id="KAK0394194.1"/>
    </source>
</evidence>
<dbReference type="InterPro" id="IPR036034">
    <property type="entry name" value="PDZ_sf"/>
</dbReference>
<dbReference type="Proteomes" id="UP001175271">
    <property type="component" value="Unassembled WGS sequence"/>
</dbReference>
<name>A0AA39GX79_9BILA</name>
<dbReference type="PANTHER" id="PTHR24214">
    <property type="entry name" value="PDZ AND LIM DOMAIN PROTEIN ZASP"/>
    <property type="match status" value="1"/>
</dbReference>
<dbReference type="SMART" id="SM00735">
    <property type="entry name" value="ZM"/>
    <property type="match status" value="1"/>
</dbReference>
<feature type="region of interest" description="Disordered" evidence="4">
    <location>
        <begin position="134"/>
        <end position="260"/>
    </location>
</feature>
<dbReference type="GO" id="GO:0051371">
    <property type="term" value="F:muscle alpha-actinin binding"/>
    <property type="evidence" value="ECO:0007669"/>
    <property type="project" value="TreeGrafter"/>
</dbReference>
<feature type="compositionally biased region" description="Basic and acidic residues" evidence="4">
    <location>
        <begin position="138"/>
        <end position="156"/>
    </location>
</feature>
<dbReference type="GO" id="GO:0005912">
    <property type="term" value="C:adherens junction"/>
    <property type="evidence" value="ECO:0007669"/>
    <property type="project" value="TreeGrafter"/>
</dbReference>
<dbReference type="InterPro" id="IPR050604">
    <property type="entry name" value="PDZ-LIM_domain"/>
</dbReference>
<evidence type="ECO:0000313" key="7">
    <source>
        <dbReference type="Proteomes" id="UP001175271"/>
    </source>
</evidence>
<evidence type="ECO:0000256" key="2">
    <source>
        <dbReference type="ARBA" id="ARBA00022490"/>
    </source>
</evidence>
<dbReference type="GO" id="GO:0061061">
    <property type="term" value="P:muscle structure development"/>
    <property type="evidence" value="ECO:0007669"/>
    <property type="project" value="TreeGrafter"/>
</dbReference>
<keyword evidence="2" id="KW-0963">Cytoplasm</keyword>
<protein>
    <recommendedName>
        <fullName evidence="5">PDZ domain-containing protein</fullName>
    </recommendedName>
</protein>
<evidence type="ECO:0000259" key="5">
    <source>
        <dbReference type="PROSITE" id="PS50106"/>
    </source>
</evidence>
<keyword evidence="3" id="KW-0479">Metal-binding</keyword>
<feature type="compositionally biased region" description="Pro residues" evidence="4">
    <location>
        <begin position="171"/>
        <end position="191"/>
    </location>
</feature>
<feature type="region of interest" description="Disordered" evidence="4">
    <location>
        <begin position="304"/>
        <end position="378"/>
    </location>
</feature>
<dbReference type="EMBL" id="JAUCMV010000005">
    <property type="protein sequence ID" value="KAK0394194.1"/>
    <property type="molecule type" value="Genomic_DNA"/>
</dbReference>
<dbReference type="InterPro" id="IPR031847">
    <property type="entry name" value="PDLI1-4/Zasp-like_mid"/>
</dbReference>
<keyword evidence="7" id="KW-1185">Reference proteome</keyword>
<dbReference type="GO" id="GO:0001725">
    <property type="term" value="C:stress fiber"/>
    <property type="evidence" value="ECO:0007669"/>
    <property type="project" value="TreeGrafter"/>
</dbReference>
<feature type="compositionally biased region" description="Polar residues" evidence="4">
    <location>
        <begin position="359"/>
        <end position="370"/>
    </location>
</feature>
<dbReference type="PROSITE" id="PS50106">
    <property type="entry name" value="PDZ"/>
    <property type="match status" value="1"/>
</dbReference>
<comment type="caution">
    <text evidence="6">The sequence shown here is derived from an EMBL/GenBank/DDBJ whole genome shotgun (WGS) entry which is preliminary data.</text>
</comment>
<comment type="subcellular location">
    <subcellularLocation>
        <location evidence="1">Cytoplasm</location>
    </subcellularLocation>
</comment>
<sequence>MAYENINVRMNRSNLGIQWGFHLRQGAGNDIIIATVEKESMAEKAGLVANDILVDVLGRGGLNLAEANRQIAGAFEISMNLKRWVTSLPQLPWTLNEKDSKIVVDSIGPGGLKPLHTQDSDGFVNSFWSDTQTAAPAQRREYRQSDYQRNFQETRTRTSTSPSVGFAPAQISPPAPTFQSQLPPPPAPFQAPPFTSQISPPAGRAMDPKSTTMSTYSHSNWDTQEGNVKKHFESSKSYEKSESSSTTQFDRPLGAPGAFTTTGTAGFGSGFGTSGGGGFGTAGGAGRAGGAGTGGAGWGQGGFTSGGGGNPANVGSAGFRDDTFRHNGINEQLTTQIPPAPAGPRASSMQHSPAAFSPRQKQQRPNSASPYTGPRQYYQHNPRTVRELSPSATVQHLQYNSPLNLYSKENVAEAYRQQTGGLFGTDPNISRSNEPPAYLSSETRRLIAENEEGFPRSGSPATQSASFKRISTACGTPVN</sequence>
<feature type="compositionally biased region" description="Basic and acidic residues" evidence="4">
    <location>
        <begin position="227"/>
        <end position="242"/>
    </location>
</feature>
<reference evidence="6" key="1">
    <citation type="submission" date="2023-06" db="EMBL/GenBank/DDBJ databases">
        <title>Genomic analysis of the entomopathogenic nematode Steinernema hermaphroditum.</title>
        <authorList>
            <person name="Schwarz E.M."/>
            <person name="Heppert J.K."/>
            <person name="Baniya A."/>
            <person name="Schwartz H.T."/>
            <person name="Tan C.-H."/>
            <person name="Antoshechkin I."/>
            <person name="Sternberg P.W."/>
            <person name="Goodrich-Blair H."/>
            <person name="Dillman A.R."/>
        </authorList>
    </citation>
    <scope>NUCLEOTIDE SEQUENCE</scope>
    <source>
        <strain evidence="6">PS9179</strain>
        <tissue evidence="6">Whole animal</tissue>
    </source>
</reference>
<proteinExistence type="predicted"/>